<feature type="domain" description="Thioesterase" evidence="4">
    <location>
        <begin position="63"/>
        <end position="138"/>
    </location>
</feature>
<sequence>MTDAHTASPATRDGAPVSTAGPQHRMLESDQCTQWLGAEVLIADEGHSKIQMTVRPEMTNGFDIVHGGMIFTLADTCFAMACNHPDGDADTVTVAAGADITFLKAARVGDVLTAEAHPVAQAGRSGVYDVVITRKSETIAVFRGRSRTIPFPQEGGSR</sequence>
<dbReference type="InterPro" id="IPR011973">
    <property type="entry name" value="PaaD"/>
</dbReference>
<dbReference type="PANTHER" id="PTHR42856">
    <property type="entry name" value="ACYL-COENZYME A THIOESTERASE PAAI"/>
    <property type="match status" value="1"/>
</dbReference>
<dbReference type="InterPro" id="IPR006683">
    <property type="entry name" value="Thioestr_dom"/>
</dbReference>
<dbReference type="InterPro" id="IPR003736">
    <property type="entry name" value="PAAI_dom"/>
</dbReference>
<evidence type="ECO:0000256" key="2">
    <source>
        <dbReference type="ARBA" id="ARBA00022801"/>
    </source>
</evidence>
<dbReference type="Proteomes" id="UP000266615">
    <property type="component" value="Unassembled WGS sequence"/>
</dbReference>
<dbReference type="EMBL" id="QYZP01000001">
    <property type="protein sequence ID" value="RJN32835.1"/>
    <property type="molecule type" value="Genomic_DNA"/>
</dbReference>
<comment type="similarity">
    <text evidence="1">Belongs to the thioesterase PaaI family.</text>
</comment>
<dbReference type="NCBIfam" id="TIGR00369">
    <property type="entry name" value="unchar_dom_1"/>
    <property type="match status" value="1"/>
</dbReference>
<dbReference type="CDD" id="cd03443">
    <property type="entry name" value="PaaI_thioesterase"/>
    <property type="match status" value="1"/>
</dbReference>
<evidence type="ECO:0000313" key="6">
    <source>
        <dbReference type="Proteomes" id="UP000266615"/>
    </source>
</evidence>
<dbReference type="OrthoDB" id="32575at2"/>
<dbReference type="PANTHER" id="PTHR42856:SF1">
    <property type="entry name" value="ACYL-COENZYME A THIOESTERASE PAAI"/>
    <property type="match status" value="1"/>
</dbReference>
<dbReference type="Pfam" id="PF03061">
    <property type="entry name" value="4HBT"/>
    <property type="match status" value="1"/>
</dbReference>
<dbReference type="InterPro" id="IPR029069">
    <property type="entry name" value="HotDog_dom_sf"/>
</dbReference>
<dbReference type="NCBIfam" id="TIGR02286">
    <property type="entry name" value="PaaD"/>
    <property type="match status" value="1"/>
</dbReference>
<organism evidence="5 6">
    <name type="scientific">Nesterenkonia natronophila</name>
    <dbReference type="NCBI Taxonomy" id="2174932"/>
    <lineage>
        <taxon>Bacteria</taxon>
        <taxon>Bacillati</taxon>
        <taxon>Actinomycetota</taxon>
        <taxon>Actinomycetes</taxon>
        <taxon>Micrococcales</taxon>
        <taxon>Micrococcaceae</taxon>
        <taxon>Nesterenkonia</taxon>
    </lineage>
</organism>
<feature type="region of interest" description="Disordered" evidence="3">
    <location>
        <begin position="1"/>
        <end position="26"/>
    </location>
</feature>
<dbReference type="InterPro" id="IPR052723">
    <property type="entry name" value="Acyl-CoA_thioesterase_PaaI"/>
</dbReference>
<dbReference type="FunFam" id="3.10.129.10:FF:000022">
    <property type="entry name" value="Phenylacetic acid degradation protein"/>
    <property type="match status" value="1"/>
</dbReference>
<keyword evidence="2" id="KW-0378">Hydrolase</keyword>
<dbReference type="AlphaFoldDB" id="A0A3A4FKA5"/>
<dbReference type="RefSeq" id="WP_119901879.1">
    <property type="nucleotide sequence ID" value="NZ_QYZP01000001.1"/>
</dbReference>
<proteinExistence type="inferred from homology"/>
<evidence type="ECO:0000259" key="4">
    <source>
        <dbReference type="Pfam" id="PF03061"/>
    </source>
</evidence>
<evidence type="ECO:0000256" key="1">
    <source>
        <dbReference type="ARBA" id="ARBA00008324"/>
    </source>
</evidence>
<dbReference type="SUPFAM" id="SSF54637">
    <property type="entry name" value="Thioesterase/thiol ester dehydrase-isomerase"/>
    <property type="match status" value="1"/>
</dbReference>
<name>A0A3A4FKA5_9MICC</name>
<accession>A0A3A4FKA5</accession>
<dbReference type="GO" id="GO:0016289">
    <property type="term" value="F:acyl-CoA hydrolase activity"/>
    <property type="evidence" value="ECO:0007669"/>
    <property type="project" value="TreeGrafter"/>
</dbReference>
<evidence type="ECO:0000313" key="5">
    <source>
        <dbReference type="EMBL" id="RJN32835.1"/>
    </source>
</evidence>
<reference evidence="5 6" key="1">
    <citation type="submission" date="2018-09" db="EMBL/GenBank/DDBJ databases">
        <title>Nesterenkonia natronophila sp. nov., an alkaliphilic actinobacteriume isolated from a soda lake, and emended description of the genus Nesterenkonia.</title>
        <authorList>
            <person name="Menes R.J."/>
            <person name="Iriarte A."/>
        </authorList>
    </citation>
    <scope>NUCLEOTIDE SEQUENCE [LARGE SCALE GENOMIC DNA]</scope>
    <source>
        <strain evidence="5 6">M8</strain>
    </source>
</reference>
<keyword evidence="6" id="KW-1185">Reference proteome</keyword>
<protein>
    <submittedName>
        <fullName evidence="5">Hydroxyphenylacetyl-CoA thioesterase PaaI</fullName>
    </submittedName>
</protein>
<comment type="caution">
    <text evidence="5">The sequence shown here is derived from an EMBL/GenBank/DDBJ whole genome shotgun (WGS) entry which is preliminary data.</text>
</comment>
<dbReference type="Gene3D" id="3.10.129.10">
    <property type="entry name" value="Hotdog Thioesterase"/>
    <property type="match status" value="1"/>
</dbReference>
<evidence type="ECO:0000256" key="3">
    <source>
        <dbReference type="SAM" id="MobiDB-lite"/>
    </source>
</evidence>
<gene>
    <name evidence="5" type="primary">paaI</name>
    <name evidence="5" type="ORF">D3250_03195</name>
</gene>